<dbReference type="GO" id="GO:0003924">
    <property type="term" value="F:GTPase activity"/>
    <property type="evidence" value="ECO:0007669"/>
    <property type="project" value="InterPro"/>
</dbReference>
<dbReference type="InterPro" id="IPR001806">
    <property type="entry name" value="Small_GTPase"/>
</dbReference>
<evidence type="ECO:0000313" key="8">
    <source>
        <dbReference type="EMBL" id="CAF2084075.1"/>
    </source>
</evidence>
<dbReference type="Proteomes" id="UP000663887">
    <property type="component" value="Unassembled WGS sequence"/>
</dbReference>
<dbReference type="Proteomes" id="UP000663866">
    <property type="component" value="Unassembled WGS sequence"/>
</dbReference>
<evidence type="ECO:0000313" key="10">
    <source>
        <dbReference type="EMBL" id="CAF3933612.1"/>
    </source>
</evidence>
<evidence type="ECO:0000313" key="4">
    <source>
        <dbReference type="EMBL" id="CAF1005340.1"/>
    </source>
</evidence>
<keyword evidence="3" id="KW-0342">GTP-binding</keyword>
<dbReference type="NCBIfam" id="TIGR00231">
    <property type="entry name" value="small_GTP"/>
    <property type="match status" value="1"/>
</dbReference>
<dbReference type="EMBL" id="CAJNRE010000071">
    <property type="protein sequence ID" value="CAF1914973.1"/>
    <property type="molecule type" value="Genomic_DNA"/>
</dbReference>
<dbReference type="Proteomes" id="UP000663834">
    <property type="component" value="Unassembled WGS sequence"/>
</dbReference>
<dbReference type="EMBL" id="CAJOBF010002913">
    <property type="protein sequence ID" value="CAF4063280.1"/>
    <property type="molecule type" value="Genomic_DNA"/>
</dbReference>
<dbReference type="GO" id="GO:0005525">
    <property type="term" value="F:GTP binding"/>
    <property type="evidence" value="ECO:0007669"/>
    <property type="project" value="UniProtKB-KW"/>
</dbReference>
<evidence type="ECO:0000313" key="14">
    <source>
        <dbReference type="Proteomes" id="UP000663856"/>
    </source>
</evidence>
<dbReference type="Proteomes" id="UP000681720">
    <property type="component" value="Unassembled WGS sequence"/>
</dbReference>
<comment type="similarity">
    <text evidence="1">Belongs to the small GTPase superfamily. Rho family.</text>
</comment>
<proteinExistence type="inferred from homology"/>
<dbReference type="Proteomes" id="UP000663842">
    <property type="component" value="Unassembled WGS sequence"/>
</dbReference>
<evidence type="ECO:0000256" key="1">
    <source>
        <dbReference type="ARBA" id="ARBA00010142"/>
    </source>
</evidence>
<evidence type="ECO:0000256" key="3">
    <source>
        <dbReference type="ARBA" id="ARBA00023134"/>
    </source>
</evidence>
<evidence type="ECO:0000313" key="6">
    <source>
        <dbReference type="EMBL" id="CAF1914973.1"/>
    </source>
</evidence>
<dbReference type="PROSITE" id="PS51420">
    <property type="entry name" value="RHO"/>
    <property type="match status" value="1"/>
</dbReference>
<dbReference type="EMBL" id="CAJNOW010004441">
    <property type="protein sequence ID" value="CAF1417277.1"/>
    <property type="molecule type" value="Genomic_DNA"/>
</dbReference>
<dbReference type="PROSITE" id="PS51421">
    <property type="entry name" value="RAS"/>
    <property type="match status" value="1"/>
</dbReference>
<dbReference type="EMBL" id="CAJNRF010006698">
    <property type="protein sequence ID" value="CAF2084075.1"/>
    <property type="molecule type" value="Genomic_DNA"/>
</dbReference>
<gene>
    <name evidence="12" type="ORF">BYL167_LOCUS26183</name>
    <name evidence="4" type="ORF">CJN711_LOCUS2558</name>
    <name evidence="13" type="ORF">GIL414_LOCUS46268</name>
    <name evidence="5" type="ORF">KQP761_LOCUS10426</name>
    <name evidence="6" type="ORF">MBJ925_LOCUS1116</name>
    <name evidence="10" type="ORF">OVN521_LOCUS11275</name>
    <name evidence="9" type="ORF">SMN809_LOCUS4678</name>
    <name evidence="11" type="ORF">UXM345_LOCUS19967</name>
    <name evidence="8" type="ORF">WKI299_LOCUS16770</name>
    <name evidence="7" type="ORF">XDN619_LOCUS10509</name>
</gene>
<evidence type="ECO:0000256" key="2">
    <source>
        <dbReference type="ARBA" id="ARBA00022741"/>
    </source>
</evidence>
<dbReference type="GO" id="GO:0007264">
    <property type="term" value="P:small GTPase-mediated signal transduction"/>
    <property type="evidence" value="ECO:0007669"/>
    <property type="project" value="InterPro"/>
</dbReference>
<sequence length="201" mass="22683">MCTSQVQFTRKNRKLVVVGDGMCGKTSLLFAYKDDEFLQQHSPTVFETYVTDVQVDGTTVTLTLYDTAGQEDYDRLRHLTYPETDIALVCFSVDSPESARNVIQTWIIEVRYYCGQCPLILVACKKDLRTNPEIIAQLKELDEIPVSNAVGKRIAAEIKADAYIECSAKTREGVQDLFIQAARLSVKKSSRRKRRGNCVLC</sequence>
<dbReference type="SMART" id="SM00175">
    <property type="entry name" value="RAB"/>
    <property type="match status" value="1"/>
</dbReference>
<dbReference type="InterPro" id="IPR005225">
    <property type="entry name" value="Small_GTP-bd"/>
</dbReference>
<dbReference type="EMBL" id="CAJNOV010000156">
    <property type="protein sequence ID" value="CAF1005340.1"/>
    <property type="molecule type" value="Genomic_DNA"/>
</dbReference>
<dbReference type="OrthoDB" id="10298992at2759"/>
<dbReference type="EMBL" id="CAJNRG010003817">
    <property type="protein sequence ID" value="CAF2060668.1"/>
    <property type="molecule type" value="Genomic_DNA"/>
</dbReference>
<accession>A0A816SEG9</accession>
<evidence type="ECO:0000313" key="15">
    <source>
        <dbReference type="Proteomes" id="UP000663866"/>
    </source>
</evidence>
<comment type="caution">
    <text evidence="8">The sequence shown here is derived from an EMBL/GenBank/DDBJ whole genome shotgun (WGS) entry which is preliminary data.</text>
</comment>
<reference evidence="8" key="1">
    <citation type="submission" date="2021-02" db="EMBL/GenBank/DDBJ databases">
        <authorList>
            <person name="Nowell W R."/>
        </authorList>
    </citation>
    <scope>NUCLEOTIDE SEQUENCE</scope>
</reference>
<dbReference type="SMART" id="SM00173">
    <property type="entry name" value="RAS"/>
    <property type="match status" value="1"/>
</dbReference>
<dbReference type="EMBL" id="CAJOBI010001105">
    <property type="protein sequence ID" value="CAF3863532.1"/>
    <property type="molecule type" value="Genomic_DNA"/>
</dbReference>
<dbReference type="PROSITE" id="PS51419">
    <property type="entry name" value="RAB"/>
    <property type="match status" value="1"/>
</dbReference>
<name>A0A816SEG9_9BILA</name>
<dbReference type="PRINTS" id="PR00449">
    <property type="entry name" value="RASTRNSFRMNG"/>
</dbReference>
<dbReference type="FunFam" id="3.40.50.300:FF:001179">
    <property type="entry name" value="Rho family GTPase"/>
    <property type="match status" value="1"/>
</dbReference>
<dbReference type="Proteomes" id="UP000663855">
    <property type="component" value="Unassembled WGS sequence"/>
</dbReference>
<keyword evidence="15" id="KW-1185">Reference proteome</keyword>
<evidence type="ECO:0000313" key="7">
    <source>
        <dbReference type="EMBL" id="CAF2060668.1"/>
    </source>
</evidence>
<dbReference type="Proteomes" id="UP000663856">
    <property type="component" value="Unassembled WGS sequence"/>
</dbReference>
<dbReference type="SUPFAM" id="SSF52540">
    <property type="entry name" value="P-loop containing nucleoside triphosphate hydrolases"/>
    <property type="match status" value="1"/>
</dbReference>
<protein>
    <submittedName>
        <fullName evidence="8">Uncharacterized protein</fullName>
    </submittedName>
</protein>
<dbReference type="CDD" id="cd00157">
    <property type="entry name" value="Rho"/>
    <property type="match status" value="1"/>
</dbReference>
<evidence type="ECO:0000313" key="13">
    <source>
        <dbReference type="EMBL" id="CAF4779223.1"/>
    </source>
</evidence>
<dbReference type="EMBL" id="CAJOBG010001488">
    <property type="protein sequence ID" value="CAF3933612.1"/>
    <property type="molecule type" value="Genomic_DNA"/>
</dbReference>
<dbReference type="InterPro" id="IPR027417">
    <property type="entry name" value="P-loop_NTPase"/>
</dbReference>
<dbReference type="PANTHER" id="PTHR24072">
    <property type="entry name" value="RHO FAMILY GTPASE"/>
    <property type="match status" value="1"/>
</dbReference>
<keyword evidence="2" id="KW-0547">Nucleotide-binding</keyword>
<dbReference type="AlphaFoldDB" id="A0A816SEG9"/>
<dbReference type="Pfam" id="PF00071">
    <property type="entry name" value="Ras"/>
    <property type="match status" value="1"/>
</dbReference>
<dbReference type="EMBL" id="CAJOBH010029151">
    <property type="protein sequence ID" value="CAF4267386.1"/>
    <property type="molecule type" value="Genomic_DNA"/>
</dbReference>
<dbReference type="Proteomes" id="UP000663824">
    <property type="component" value="Unassembled WGS sequence"/>
</dbReference>
<dbReference type="Proteomes" id="UP000676336">
    <property type="component" value="Unassembled WGS sequence"/>
</dbReference>
<evidence type="ECO:0000313" key="9">
    <source>
        <dbReference type="EMBL" id="CAF3863532.1"/>
    </source>
</evidence>
<dbReference type="EMBL" id="CAJOBJ010144838">
    <property type="protein sequence ID" value="CAF4779223.1"/>
    <property type="molecule type" value="Genomic_DNA"/>
</dbReference>
<evidence type="ECO:0000313" key="11">
    <source>
        <dbReference type="EMBL" id="CAF4063280.1"/>
    </source>
</evidence>
<dbReference type="SMART" id="SM00174">
    <property type="entry name" value="RHO"/>
    <property type="match status" value="1"/>
</dbReference>
<dbReference type="InterPro" id="IPR003578">
    <property type="entry name" value="Small_GTPase_Rho"/>
</dbReference>
<evidence type="ECO:0000313" key="12">
    <source>
        <dbReference type="EMBL" id="CAF4267386.1"/>
    </source>
</evidence>
<organism evidence="8 14">
    <name type="scientific">Rotaria magnacalcarata</name>
    <dbReference type="NCBI Taxonomy" id="392030"/>
    <lineage>
        <taxon>Eukaryota</taxon>
        <taxon>Metazoa</taxon>
        <taxon>Spiralia</taxon>
        <taxon>Gnathifera</taxon>
        <taxon>Rotifera</taxon>
        <taxon>Eurotatoria</taxon>
        <taxon>Bdelloidea</taxon>
        <taxon>Philodinida</taxon>
        <taxon>Philodinidae</taxon>
        <taxon>Rotaria</taxon>
    </lineage>
</organism>
<evidence type="ECO:0000313" key="5">
    <source>
        <dbReference type="EMBL" id="CAF1417277.1"/>
    </source>
</evidence>
<dbReference type="Gene3D" id="3.40.50.300">
    <property type="entry name" value="P-loop containing nucleotide triphosphate hydrolases"/>
    <property type="match status" value="1"/>
</dbReference>
<dbReference type="Proteomes" id="UP000681967">
    <property type="component" value="Unassembled WGS sequence"/>
</dbReference>